<dbReference type="PANTHER" id="PTHR10509:SF14">
    <property type="entry name" value="CAFFEOYL-COA O-METHYLTRANSFERASE 3-RELATED"/>
    <property type="match status" value="1"/>
</dbReference>
<protein>
    <submittedName>
        <fullName evidence="4">O-methyltransferase</fullName>
    </submittedName>
</protein>
<dbReference type="PROSITE" id="PS51682">
    <property type="entry name" value="SAM_OMT_I"/>
    <property type="match status" value="1"/>
</dbReference>
<evidence type="ECO:0000313" key="5">
    <source>
        <dbReference type="Proteomes" id="UP000696931"/>
    </source>
</evidence>
<dbReference type="CDD" id="cd02440">
    <property type="entry name" value="AdoMet_MTases"/>
    <property type="match status" value="1"/>
</dbReference>
<evidence type="ECO:0000313" key="4">
    <source>
        <dbReference type="EMBL" id="MBI5168728.1"/>
    </source>
</evidence>
<dbReference type="GO" id="GO:0008171">
    <property type="term" value="F:O-methyltransferase activity"/>
    <property type="evidence" value="ECO:0007669"/>
    <property type="project" value="InterPro"/>
</dbReference>
<comment type="caution">
    <text evidence="4">The sequence shown here is derived from an EMBL/GenBank/DDBJ whole genome shotgun (WGS) entry which is preliminary data.</text>
</comment>
<dbReference type="Pfam" id="PF01596">
    <property type="entry name" value="Methyltransf_3"/>
    <property type="match status" value="1"/>
</dbReference>
<accession>A0A933SE17</accession>
<dbReference type="GO" id="GO:0032259">
    <property type="term" value="P:methylation"/>
    <property type="evidence" value="ECO:0007669"/>
    <property type="project" value="UniProtKB-KW"/>
</dbReference>
<proteinExistence type="predicted"/>
<name>A0A933SE17_UNCEI</name>
<dbReference type="InterPro" id="IPR029063">
    <property type="entry name" value="SAM-dependent_MTases_sf"/>
</dbReference>
<dbReference type="Gene3D" id="3.40.50.150">
    <property type="entry name" value="Vaccinia Virus protein VP39"/>
    <property type="match status" value="1"/>
</dbReference>
<dbReference type="GO" id="GO:0008757">
    <property type="term" value="F:S-adenosylmethionine-dependent methyltransferase activity"/>
    <property type="evidence" value="ECO:0007669"/>
    <property type="project" value="TreeGrafter"/>
</dbReference>
<gene>
    <name evidence="4" type="ORF">HZA61_04485</name>
</gene>
<keyword evidence="3" id="KW-0949">S-adenosyl-L-methionine</keyword>
<keyword evidence="1" id="KW-0489">Methyltransferase</keyword>
<evidence type="ECO:0000256" key="1">
    <source>
        <dbReference type="ARBA" id="ARBA00022603"/>
    </source>
</evidence>
<dbReference type="InterPro" id="IPR002935">
    <property type="entry name" value="SAM_O-MeTrfase"/>
</dbReference>
<dbReference type="EMBL" id="JACRIW010000033">
    <property type="protein sequence ID" value="MBI5168728.1"/>
    <property type="molecule type" value="Genomic_DNA"/>
</dbReference>
<sequence length="223" mass="23484">MRDTVLWAAVDDYIEEQLVPEEDGMQEVLAACDAGGLPAIAVSTAQGKLLHLLARMHGAKRVLEVGTLGGYSTIWLARALPEGGRVVTLELDAKHAAVARANFARAGLAHAIELREGPAADSLAALHAEGAEPFDFVFIDADKPGNPVYVDWALKLLRDGGVLVLDNVVREGGVIDAASENSAVLGTRAAIERLSREPRVSATAIQTVGAKGYDGFLLALVRG</sequence>
<organism evidence="4 5">
    <name type="scientific">Eiseniibacteriota bacterium</name>
    <dbReference type="NCBI Taxonomy" id="2212470"/>
    <lineage>
        <taxon>Bacteria</taxon>
        <taxon>Candidatus Eiseniibacteriota</taxon>
    </lineage>
</organism>
<evidence type="ECO:0000256" key="3">
    <source>
        <dbReference type="ARBA" id="ARBA00022691"/>
    </source>
</evidence>
<dbReference type="SUPFAM" id="SSF53335">
    <property type="entry name" value="S-adenosyl-L-methionine-dependent methyltransferases"/>
    <property type="match status" value="1"/>
</dbReference>
<reference evidence="4" key="1">
    <citation type="submission" date="2020-07" db="EMBL/GenBank/DDBJ databases">
        <title>Huge and variable diversity of episymbiotic CPR bacteria and DPANN archaea in groundwater ecosystems.</title>
        <authorList>
            <person name="He C.Y."/>
            <person name="Keren R."/>
            <person name="Whittaker M."/>
            <person name="Farag I.F."/>
            <person name="Doudna J."/>
            <person name="Cate J.H.D."/>
            <person name="Banfield J.F."/>
        </authorList>
    </citation>
    <scope>NUCLEOTIDE SEQUENCE</scope>
    <source>
        <strain evidence="4">NC_groundwater_1813_Pr3_B-0.1um_71_17</strain>
    </source>
</reference>
<dbReference type="PANTHER" id="PTHR10509">
    <property type="entry name" value="O-METHYLTRANSFERASE-RELATED"/>
    <property type="match status" value="1"/>
</dbReference>
<evidence type="ECO:0000256" key="2">
    <source>
        <dbReference type="ARBA" id="ARBA00022679"/>
    </source>
</evidence>
<dbReference type="InterPro" id="IPR050362">
    <property type="entry name" value="Cation-dep_OMT"/>
</dbReference>
<keyword evidence="2" id="KW-0808">Transferase</keyword>
<dbReference type="Proteomes" id="UP000696931">
    <property type="component" value="Unassembled WGS sequence"/>
</dbReference>
<dbReference type="AlphaFoldDB" id="A0A933SE17"/>